<keyword evidence="3" id="KW-1185">Reference proteome</keyword>
<sequence length="119" mass="13779">MYICGTNLLQPFHPLSIRNQWKIGILFLIYILLKKENNIILVGVGWSGYKYTTKSLLKTYLLKKLLNNGHIHSVRDEFTKQKLNEIGISNVINTGCLTTWTLTKEHCKMIPKTKAKKLF</sequence>
<proteinExistence type="predicted"/>
<evidence type="ECO:0000313" key="3">
    <source>
        <dbReference type="Proteomes" id="UP000240258"/>
    </source>
</evidence>
<organism evidence="2 3">
    <name type="scientific">Fusobacterium mortiferum ATCC 9817</name>
    <dbReference type="NCBI Taxonomy" id="469616"/>
    <lineage>
        <taxon>Bacteria</taxon>
        <taxon>Fusobacteriati</taxon>
        <taxon>Fusobacteriota</taxon>
        <taxon>Fusobacteriia</taxon>
        <taxon>Fusobacteriales</taxon>
        <taxon>Fusobacteriaceae</taxon>
        <taxon>Fusobacterium</taxon>
    </lineage>
</organism>
<dbReference type="EMBL" id="CP028102">
    <property type="protein sequence ID" value="AVQ17669.1"/>
    <property type="molecule type" value="Genomic_DNA"/>
</dbReference>
<gene>
    <name evidence="2" type="ORF">C4N19_00390</name>
</gene>
<protein>
    <recommendedName>
        <fullName evidence="1">Polysaccharide pyruvyl transferase domain-containing protein</fullName>
    </recommendedName>
</protein>
<dbReference type="InterPro" id="IPR007345">
    <property type="entry name" value="Polysacch_pyruvyl_Trfase"/>
</dbReference>
<name>A0ABM6TTF6_FUSMR</name>
<reference evidence="3" key="1">
    <citation type="journal article" date="2018" name="MSphere">
        <title>Fusobacterium Genomics Using MinION and Illumina Sequencing Enables Genome Completion and Correction.</title>
        <authorList>
            <person name="Todd S.M."/>
            <person name="Settlage R.E."/>
            <person name="Lahmers K.K."/>
            <person name="Slade D.J."/>
        </authorList>
    </citation>
    <scope>NUCLEOTIDE SEQUENCE [LARGE SCALE GENOMIC DNA]</scope>
    <source>
        <strain evidence="3">ATCC 9817</strain>
    </source>
</reference>
<accession>A0ABM6TTF6</accession>
<feature type="domain" description="Polysaccharide pyruvyl transferase" evidence="1">
    <location>
        <begin position="2"/>
        <end position="104"/>
    </location>
</feature>
<evidence type="ECO:0000259" key="1">
    <source>
        <dbReference type="Pfam" id="PF04230"/>
    </source>
</evidence>
<evidence type="ECO:0000313" key="2">
    <source>
        <dbReference type="EMBL" id="AVQ17669.1"/>
    </source>
</evidence>
<dbReference type="Pfam" id="PF04230">
    <property type="entry name" value="PS_pyruv_trans"/>
    <property type="match status" value="1"/>
</dbReference>
<dbReference type="Proteomes" id="UP000240258">
    <property type="component" value="Chromosome"/>
</dbReference>